<comment type="caution">
    <text evidence="1">The sequence shown here is derived from an EMBL/GenBank/DDBJ whole genome shotgun (WGS) entry which is preliminary data.</text>
</comment>
<proteinExistence type="predicted"/>
<dbReference type="RefSeq" id="WP_209403488.1">
    <property type="nucleotide sequence ID" value="NZ_JAGIYQ010000003.1"/>
</dbReference>
<name>A0A940SJA6_9BACI</name>
<gene>
    <name evidence="1" type="ORF">J5Y03_05790</name>
</gene>
<dbReference type="Proteomes" id="UP000682134">
    <property type="component" value="Unassembled WGS sequence"/>
</dbReference>
<accession>A0A940SJA6</accession>
<sequence length="281" mass="32963">MIKIGVTGWGDHDILYKERTSSKRKLSIYSTYFPIVELDASYYSILPTSNYQKWALQTPNDFSFVIKAYNGITLHSNSFRSKSEQKKMIESFIHSINPLQEAEKIKGILFQFPPWFSCKRENVDYLRFLKEEVNEYPVMLEFRNRTWFYSQYIDQTLAFMEKEGWIHTICDEPQAGIGSVPTILHPTNKDVTLIRFHGRNVYGWNNSGQENWRKVRFLYRYNQEELEKWAKDILKLQEQTKEICILFNNNSGGDAADNAIQLMKLLGIQHGPSLSEQLGLF</sequence>
<dbReference type="EMBL" id="JAGIYQ010000003">
    <property type="protein sequence ID" value="MBP0724699.1"/>
    <property type="molecule type" value="Genomic_DNA"/>
</dbReference>
<dbReference type="Gene3D" id="3.20.20.410">
    <property type="entry name" value="Protein of unknown function UPF0759"/>
    <property type="match status" value="1"/>
</dbReference>
<reference evidence="1" key="1">
    <citation type="submission" date="2021-04" db="EMBL/GenBank/DDBJ databases">
        <title>Genome seq and assembly of Bacillus sp.</title>
        <authorList>
            <person name="Chhetri G."/>
        </authorList>
    </citation>
    <scope>NUCLEOTIDE SEQUENCE</scope>
    <source>
        <strain evidence="1">RG28</strain>
    </source>
</reference>
<dbReference type="SUPFAM" id="SSF117396">
    <property type="entry name" value="TM1631-like"/>
    <property type="match status" value="1"/>
</dbReference>
<dbReference type="InterPro" id="IPR036520">
    <property type="entry name" value="UPF0759_sf"/>
</dbReference>
<dbReference type="PANTHER" id="PTHR30348">
    <property type="entry name" value="UNCHARACTERIZED PROTEIN YECE"/>
    <property type="match status" value="1"/>
</dbReference>
<evidence type="ECO:0000313" key="1">
    <source>
        <dbReference type="EMBL" id="MBP0724699.1"/>
    </source>
</evidence>
<dbReference type="PANTHER" id="PTHR30348:SF13">
    <property type="entry name" value="UPF0759 PROTEIN YUNF"/>
    <property type="match status" value="1"/>
</dbReference>
<dbReference type="Pfam" id="PF01904">
    <property type="entry name" value="DUF72"/>
    <property type="match status" value="1"/>
</dbReference>
<evidence type="ECO:0000313" key="2">
    <source>
        <dbReference type="Proteomes" id="UP000682134"/>
    </source>
</evidence>
<protein>
    <submittedName>
        <fullName evidence="1">DUF72 domain-containing protein</fullName>
    </submittedName>
</protein>
<keyword evidence="2" id="KW-1185">Reference proteome</keyword>
<organism evidence="1 2">
    <name type="scientific">Gottfriedia endophytica</name>
    <dbReference type="NCBI Taxonomy" id="2820819"/>
    <lineage>
        <taxon>Bacteria</taxon>
        <taxon>Bacillati</taxon>
        <taxon>Bacillota</taxon>
        <taxon>Bacilli</taxon>
        <taxon>Bacillales</taxon>
        <taxon>Bacillaceae</taxon>
        <taxon>Gottfriedia</taxon>
    </lineage>
</organism>
<dbReference type="AlphaFoldDB" id="A0A940SJA6"/>
<dbReference type="InterPro" id="IPR002763">
    <property type="entry name" value="DUF72"/>
</dbReference>